<dbReference type="InterPro" id="IPR029472">
    <property type="entry name" value="Copia-like_N"/>
</dbReference>
<proteinExistence type="predicted"/>
<dbReference type="PANTHER" id="PTHR11439:SF508">
    <property type="entry name" value="RNA-DIRECTED DNA POLYMERASE"/>
    <property type="match status" value="1"/>
</dbReference>
<keyword evidence="5" id="KW-1185">Reference proteome</keyword>
<evidence type="ECO:0000259" key="2">
    <source>
        <dbReference type="Pfam" id="PF07727"/>
    </source>
</evidence>
<comment type="caution">
    <text evidence="4">The sequence shown here is derived from an EMBL/GenBank/DDBJ whole genome shotgun (WGS) entry which is preliminary data.</text>
</comment>
<dbReference type="Pfam" id="PF14244">
    <property type="entry name" value="Retrotran_gag_3"/>
    <property type="match status" value="1"/>
</dbReference>
<reference evidence="4" key="2">
    <citation type="submission" date="2022-01" db="EMBL/GenBank/DDBJ databases">
        <authorList>
            <person name="Yamashiro T."/>
            <person name="Shiraishi A."/>
            <person name="Satake H."/>
            <person name="Nakayama K."/>
        </authorList>
    </citation>
    <scope>NUCLEOTIDE SEQUENCE</scope>
</reference>
<feature type="compositionally biased region" description="Polar residues" evidence="1">
    <location>
        <begin position="178"/>
        <end position="190"/>
    </location>
</feature>
<dbReference type="EMBL" id="BQNB010018640">
    <property type="protein sequence ID" value="GJT76631.1"/>
    <property type="molecule type" value="Genomic_DNA"/>
</dbReference>
<feature type="compositionally biased region" description="Basic and acidic residues" evidence="1">
    <location>
        <begin position="164"/>
        <end position="177"/>
    </location>
</feature>
<evidence type="ECO:0000256" key="1">
    <source>
        <dbReference type="SAM" id="MobiDB-lite"/>
    </source>
</evidence>
<dbReference type="InterPro" id="IPR013103">
    <property type="entry name" value="RVT_2"/>
</dbReference>
<dbReference type="SUPFAM" id="SSF56672">
    <property type="entry name" value="DNA/RNA polymerases"/>
    <property type="match status" value="1"/>
</dbReference>
<sequence length="543" mass="60959">MAPENVSSSADLSIGFGDELYLHPNDVTSAPLICVKLTGTENYNIWSCAMKHVIGSKNKLGFLNDTCKRPANIDPLAKQWDMCNSVETYDKVDGSVTFNLHKSINSLSQNGFAEKGNNGDWTPSSVLAGKSPFYYVYGHEPSLFHIRVFGCLCFATTLNNSDKFSSRHPESPNDDGRVSSNDDGTESLTSQEEDGDSRATSMDENTPPEGITETFLDPNLDNSDQPAETVAPRRSSRPSRISAMNNEMEALNMNKTWIITDLSPNRKAIGWYSQREGIDYEETFSPVVKMVTIRCLIALAVKNKWDMYQLDVNNAFLCGNLETRAPRKWNEKLVLTLSEHGFIKRESDHSLFIKNTNDIFVVLLVYVDDIVITGNDSVEISKVKEFLSSKLQIKDLGKLKYFLGIEILEESNGVFISQRKYCLELLQEFGMLACKPIYTPMETNHVMAHLPTKKDPLLTNITGFQKLVGKLIYLTHTRPDISYIVQCLSQRMHAPLKSNMRDALKVLRYLKGSLGKGLRYYSDIQSDPLSGKVVGFTDADWAK</sequence>
<feature type="region of interest" description="Disordered" evidence="1">
    <location>
        <begin position="162"/>
        <end position="241"/>
    </location>
</feature>
<feature type="domain" description="Reverse transcriptase Ty1/copia-type" evidence="2">
    <location>
        <begin position="271"/>
        <end position="322"/>
    </location>
</feature>
<gene>
    <name evidence="4" type="ORF">Tco_1043356</name>
</gene>
<reference evidence="4" key="1">
    <citation type="journal article" date="2022" name="Int. J. Mol. Sci.">
        <title>Draft Genome of Tanacetum Coccineum: Genomic Comparison of Closely Related Tanacetum-Family Plants.</title>
        <authorList>
            <person name="Yamashiro T."/>
            <person name="Shiraishi A."/>
            <person name="Nakayama K."/>
            <person name="Satake H."/>
        </authorList>
    </citation>
    <scope>NUCLEOTIDE SEQUENCE</scope>
</reference>
<evidence type="ECO:0000313" key="5">
    <source>
        <dbReference type="Proteomes" id="UP001151760"/>
    </source>
</evidence>
<evidence type="ECO:0000313" key="4">
    <source>
        <dbReference type="EMBL" id="GJT76631.1"/>
    </source>
</evidence>
<dbReference type="InterPro" id="IPR043502">
    <property type="entry name" value="DNA/RNA_pol_sf"/>
</dbReference>
<dbReference type="Proteomes" id="UP001151760">
    <property type="component" value="Unassembled WGS sequence"/>
</dbReference>
<dbReference type="Pfam" id="PF07727">
    <property type="entry name" value="RVT_2"/>
    <property type="match status" value="2"/>
</dbReference>
<feature type="domain" description="Reverse transcriptase Ty1/copia-type" evidence="2">
    <location>
        <begin position="324"/>
        <end position="442"/>
    </location>
</feature>
<evidence type="ECO:0000259" key="3">
    <source>
        <dbReference type="Pfam" id="PF14244"/>
    </source>
</evidence>
<accession>A0ABQ5GN25</accession>
<name>A0ABQ5GN25_9ASTR</name>
<dbReference type="PANTHER" id="PTHR11439">
    <property type="entry name" value="GAG-POL-RELATED RETROTRANSPOSON"/>
    <property type="match status" value="1"/>
</dbReference>
<organism evidence="4 5">
    <name type="scientific">Tanacetum coccineum</name>
    <dbReference type="NCBI Taxonomy" id="301880"/>
    <lineage>
        <taxon>Eukaryota</taxon>
        <taxon>Viridiplantae</taxon>
        <taxon>Streptophyta</taxon>
        <taxon>Embryophyta</taxon>
        <taxon>Tracheophyta</taxon>
        <taxon>Spermatophyta</taxon>
        <taxon>Magnoliopsida</taxon>
        <taxon>eudicotyledons</taxon>
        <taxon>Gunneridae</taxon>
        <taxon>Pentapetalae</taxon>
        <taxon>asterids</taxon>
        <taxon>campanulids</taxon>
        <taxon>Asterales</taxon>
        <taxon>Asteraceae</taxon>
        <taxon>Asteroideae</taxon>
        <taxon>Anthemideae</taxon>
        <taxon>Anthemidinae</taxon>
        <taxon>Tanacetum</taxon>
    </lineage>
</organism>
<protein>
    <submittedName>
        <fullName evidence="4">Ribonuclease H-like domain-containing protein</fullName>
    </submittedName>
</protein>
<feature type="domain" description="Retrotransposon Copia-like N-terminal" evidence="3">
    <location>
        <begin position="23"/>
        <end position="71"/>
    </location>
</feature>